<dbReference type="InterPro" id="IPR048674">
    <property type="entry name" value="COQ9_HTH"/>
</dbReference>
<gene>
    <name evidence="12" type="ORF">PYX00_007959</name>
</gene>
<dbReference type="Pfam" id="PF08511">
    <property type="entry name" value="COQ9"/>
    <property type="match status" value="1"/>
</dbReference>
<evidence type="ECO:0000256" key="4">
    <source>
        <dbReference type="ARBA" id="ARBA00022688"/>
    </source>
</evidence>
<feature type="region of interest" description="Disordered" evidence="9">
    <location>
        <begin position="35"/>
        <end position="56"/>
    </location>
</feature>
<dbReference type="EMBL" id="JARGDH010000004">
    <property type="protein sequence ID" value="KAL0270605.1"/>
    <property type="molecule type" value="Genomic_DNA"/>
</dbReference>
<proteinExistence type="inferred from homology"/>
<dbReference type="PANTHER" id="PTHR21427:SF19">
    <property type="entry name" value="UBIQUINONE BIOSYNTHESIS PROTEIN COQ9, MITOCHONDRIAL"/>
    <property type="match status" value="1"/>
</dbReference>
<evidence type="ECO:0000256" key="2">
    <source>
        <dbReference type="ARBA" id="ARBA00004749"/>
    </source>
</evidence>
<comment type="function">
    <text evidence="8">Membrane-associated protein that warps the membrane surface to access and bind aromatic isoprenes with high specificity, including ubiquinone (CoQ) isoprene intermediates and presents them directly to Coq7, therefore facilitating the Coq7-mediated hydroxylase step. Participates in the biosynthesis of coenzyme Q, also named ubiquinone, an essential lipid-soluble electron transporter for aerobic cellular respiration.</text>
</comment>
<dbReference type="Gene3D" id="1.10.357.10">
    <property type="entry name" value="Tetracycline Repressor, domain 2"/>
    <property type="match status" value="1"/>
</dbReference>
<evidence type="ECO:0000259" key="10">
    <source>
        <dbReference type="Pfam" id="PF08511"/>
    </source>
</evidence>
<protein>
    <recommendedName>
        <fullName evidence="8">Ubiquinone biosynthesis protein</fullName>
    </recommendedName>
</protein>
<dbReference type="GO" id="GO:0006744">
    <property type="term" value="P:ubiquinone biosynthetic process"/>
    <property type="evidence" value="ECO:0007669"/>
    <property type="project" value="UniProtKB-UniRule"/>
</dbReference>
<comment type="similarity">
    <text evidence="3 8">Belongs to the COQ9 family.</text>
</comment>
<evidence type="ECO:0000259" key="11">
    <source>
        <dbReference type="Pfam" id="PF21392"/>
    </source>
</evidence>
<accession>A0AAW2HKW2</accession>
<sequence length="278" mass="31130">MTIFGMVSRARPASIIKGLWTPCSLRCAGNRRNFASEGESKDTGANTETDTKDANSAYEDNIKEKLLEASLPFVKTRGWTVSAIHDGAVSIGYPGVIHGIFPKPGVELIDYFNKKCNKELNERLTNSISTSESSPQPRQFIEHALQTRLKMIIPYIEKWPQAMAIMSQPPNIPTAFTTFSSLIDDICFLAGDKSVDINWYSRRAAVGVIYKATELCMIQDKTVDYIYTWKFLERRLDEAFTVDKILQANESLKKNFAELAVASFTTLGNIIGVTPRVR</sequence>
<dbReference type="NCBIfam" id="TIGR02396">
    <property type="entry name" value="diverge_rpsU"/>
    <property type="match status" value="1"/>
</dbReference>
<evidence type="ECO:0000256" key="1">
    <source>
        <dbReference type="ARBA" id="ARBA00004173"/>
    </source>
</evidence>
<evidence type="ECO:0000256" key="6">
    <source>
        <dbReference type="ARBA" id="ARBA00023121"/>
    </source>
</evidence>
<organism evidence="12">
    <name type="scientific">Menopon gallinae</name>
    <name type="common">poultry shaft louse</name>
    <dbReference type="NCBI Taxonomy" id="328185"/>
    <lineage>
        <taxon>Eukaryota</taxon>
        <taxon>Metazoa</taxon>
        <taxon>Ecdysozoa</taxon>
        <taxon>Arthropoda</taxon>
        <taxon>Hexapoda</taxon>
        <taxon>Insecta</taxon>
        <taxon>Pterygota</taxon>
        <taxon>Neoptera</taxon>
        <taxon>Paraneoptera</taxon>
        <taxon>Psocodea</taxon>
        <taxon>Troctomorpha</taxon>
        <taxon>Phthiraptera</taxon>
        <taxon>Amblycera</taxon>
        <taxon>Menoponidae</taxon>
        <taxon>Menopon</taxon>
    </lineage>
</organism>
<comment type="pathway">
    <text evidence="2 8">Cofactor biosynthesis; ubiquinone biosynthesis.</text>
</comment>
<keyword evidence="4 8" id="KW-0831">Ubiquinone biosynthesis</keyword>
<evidence type="ECO:0000256" key="8">
    <source>
        <dbReference type="RuleBase" id="RU366063"/>
    </source>
</evidence>
<comment type="caution">
    <text evidence="12">The sequence shown here is derived from an EMBL/GenBank/DDBJ whole genome shotgun (WGS) entry which is preliminary data.</text>
</comment>
<evidence type="ECO:0000256" key="9">
    <source>
        <dbReference type="SAM" id="MobiDB-lite"/>
    </source>
</evidence>
<dbReference type="GO" id="GO:0008289">
    <property type="term" value="F:lipid binding"/>
    <property type="evidence" value="ECO:0007669"/>
    <property type="project" value="UniProtKB-UniRule"/>
</dbReference>
<comment type="subcellular location">
    <subcellularLocation>
        <location evidence="1 8">Mitochondrion</location>
    </subcellularLocation>
</comment>
<keyword evidence="5" id="KW-0809">Transit peptide</keyword>
<evidence type="ECO:0000256" key="3">
    <source>
        <dbReference type="ARBA" id="ARBA00010766"/>
    </source>
</evidence>
<evidence type="ECO:0000256" key="5">
    <source>
        <dbReference type="ARBA" id="ARBA00022946"/>
    </source>
</evidence>
<dbReference type="FunFam" id="1.10.357.10:FF:000004">
    <property type="entry name" value="Ubiquinone biosynthesis protein COQ9, mitochondrial"/>
    <property type="match status" value="1"/>
</dbReference>
<dbReference type="AlphaFoldDB" id="A0AAW2HKW2"/>
<evidence type="ECO:0000256" key="7">
    <source>
        <dbReference type="ARBA" id="ARBA00023128"/>
    </source>
</evidence>
<name>A0AAW2HKW2_9NEOP</name>
<keyword evidence="6 8" id="KW-0446">Lipid-binding</keyword>
<feature type="domain" description="COQ9 C-terminal" evidence="10">
    <location>
        <begin position="173"/>
        <end position="241"/>
    </location>
</feature>
<dbReference type="Pfam" id="PF21392">
    <property type="entry name" value="COQ9_N"/>
    <property type="match status" value="1"/>
</dbReference>
<feature type="domain" description="Ubiquinone biosynthesis protein COQ9 HTH" evidence="11">
    <location>
        <begin position="59"/>
        <end position="88"/>
    </location>
</feature>
<reference evidence="12" key="1">
    <citation type="journal article" date="2024" name="Gigascience">
        <title>Chromosome-level genome of the poultry shaft louse Menopon gallinae provides insight into the host-switching and adaptive evolution of parasitic lice.</title>
        <authorList>
            <person name="Xu Y."/>
            <person name="Ma L."/>
            <person name="Liu S."/>
            <person name="Liang Y."/>
            <person name="Liu Q."/>
            <person name="He Z."/>
            <person name="Tian L."/>
            <person name="Duan Y."/>
            <person name="Cai W."/>
            <person name="Li H."/>
            <person name="Song F."/>
        </authorList>
    </citation>
    <scope>NUCLEOTIDE SEQUENCE</scope>
    <source>
        <strain evidence="12">Cailab_2023a</strain>
    </source>
</reference>
<dbReference type="InterPro" id="IPR012762">
    <property type="entry name" value="Ubiq_biosynth_COQ9"/>
</dbReference>
<dbReference type="GO" id="GO:0005743">
    <property type="term" value="C:mitochondrial inner membrane"/>
    <property type="evidence" value="ECO:0007669"/>
    <property type="project" value="TreeGrafter"/>
</dbReference>
<dbReference type="InterPro" id="IPR013718">
    <property type="entry name" value="COQ9_C"/>
</dbReference>
<keyword evidence="7 8" id="KW-0496">Mitochondrion</keyword>
<dbReference type="PANTHER" id="PTHR21427">
    <property type="entry name" value="UBIQUINONE BIOSYNTHESIS PROTEIN COQ9, MITOCHONDRIAL"/>
    <property type="match status" value="1"/>
</dbReference>
<evidence type="ECO:0000313" key="12">
    <source>
        <dbReference type="EMBL" id="KAL0270605.1"/>
    </source>
</evidence>